<organism evidence="4 5">
    <name type="scientific">Planotetraspora silvatica</name>
    <dbReference type="NCBI Taxonomy" id="234614"/>
    <lineage>
        <taxon>Bacteria</taxon>
        <taxon>Bacillati</taxon>
        <taxon>Actinomycetota</taxon>
        <taxon>Actinomycetes</taxon>
        <taxon>Streptosporangiales</taxon>
        <taxon>Streptosporangiaceae</taxon>
        <taxon>Planotetraspora</taxon>
    </lineage>
</organism>
<evidence type="ECO:0008006" key="6">
    <source>
        <dbReference type="Google" id="ProtNLM"/>
    </source>
</evidence>
<feature type="chain" id="PRO_5035174138" description="Fibronectin type-III domain-containing protein" evidence="3">
    <location>
        <begin position="32"/>
        <end position="502"/>
    </location>
</feature>
<dbReference type="EMBL" id="BOOQ01000010">
    <property type="protein sequence ID" value="GII45511.1"/>
    <property type="molecule type" value="Genomic_DNA"/>
</dbReference>
<name>A0A8J3ULL2_9ACTN</name>
<evidence type="ECO:0000313" key="5">
    <source>
        <dbReference type="Proteomes" id="UP000644610"/>
    </source>
</evidence>
<feature type="compositionally biased region" description="Basic and acidic residues" evidence="1">
    <location>
        <begin position="472"/>
        <end position="483"/>
    </location>
</feature>
<feature type="region of interest" description="Disordered" evidence="1">
    <location>
        <begin position="447"/>
        <end position="502"/>
    </location>
</feature>
<keyword evidence="2" id="KW-0812">Transmembrane</keyword>
<dbReference type="InterPro" id="IPR013783">
    <property type="entry name" value="Ig-like_fold"/>
</dbReference>
<accession>A0A8J3ULL2</accession>
<evidence type="ECO:0000313" key="4">
    <source>
        <dbReference type="EMBL" id="GII45511.1"/>
    </source>
</evidence>
<dbReference type="GO" id="GO:0005975">
    <property type="term" value="P:carbohydrate metabolic process"/>
    <property type="evidence" value="ECO:0007669"/>
    <property type="project" value="UniProtKB-ARBA"/>
</dbReference>
<keyword evidence="3" id="KW-0732">Signal</keyword>
<comment type="caution">
    <text evidence="4">The sequence shown here is derived from an EMBL/GenBank/DDBJ whole genome shotgun (WGS) entry which is preliminary data.</text>
</comment>
<dbReference type="RefSeq" id="WP_203973098.1">
    <property type="nucleotide sequence ID" value="NZ_BAAAKY010000004.1"/>
</dbReference>
<dbReference type="AlphaFoldDB" id="A0A8J3ULL2"/>
<dbReference type="Proteomes" id="UP000644610">
    <property type="component" value="Unassembled WGS sequence"/>
</dbReference>
<feature type="transmembrane region" description="Helical" evidence="2">
    <location>
        <begin position="316"/>
        <end position="334"/>
    </location>
</feature>
<keyword evidence="2" id="KW-0472">Membrane</keyword>
<evidence type="ECO:0000256" key="3">
    <source>
        <dbReference type="SAM" id="SignalP"/>
    </source>
</evidence>
<evidence type="ECO:0000256" key="2">
    <source>
        <dbReference type="SAM" id="Phobius"/>
    </source>
</evidence>
<dbReference type="Gene3D" id="2.60.40.10">
    <property type="entry name" value="Immunoglobulins"/>
    <property type="match status" value="1"/>
</dbReference>
<sequence length="502" mass="49364">MTALRSLAVAAGVVPLATVSVLMVGVAPASAAPSGITSPSAGEVIKTSGPVTISAKTGLLQLSMGLYVEGPSVPRRRVAQGGLNQTIKGSFDPGAVPNGVFTVSLRGEITAKTYKTSTFTVSRPPAAPSAVNAVLTGTSNVVVTWAKGSEPDLRSYTVSSTTAAKSGALPLATACSGSSCRASLTVPAGAAGQRVGFSVKAVRSDGSGGTIASGGSAVSYLNMPAAAQPTPTATASVVTSPSATSPPATSSVPTRGSTAATGSQSVQRLTGDTSKAGLTLPDLPDADATPPEVAPPGSMAGEPALEPSGSLLSGPGYGILLALVGAALLLGAHVRGRLKRRKGIYAPAGAGAVAAVPIGTAAGVARPAGAGSRIWTGGVRAAAPGSAGGGTGVPALAPAATRHHPGLAPTISGISATTTWGLVRGTATTIARRPSIVLVSGARRSQPALVASPVPADVDRTGPLEQVPAEGSADRGRFDRPAEGEWIGDDDDPYTGRRRREP</sequence>
<keyword evidence="2" id="KW-1133">Transmembrane helix</keyword>
<proteinExistence type="predicted"/>
<reference evidence="4" key="1">
    <citation type="submission" date="2021-01" db="EMBL/GenBank/DDBJ databases">
        <title>Whole genome shotgun sequence of Planotetraspora silvatica NBRC 100141.</title>
        <authorList>
            <person name="Komaki H."/>
            <person name="Tamura T."/>
        </authorList>
    </citation>
    <scope>NUCLEOTIDE SEQUENCE</scope>
    <source>
        <strain evidence="4">NBRC 100141</strain>
    </source>
</reference>
<evidence type="ECO:0000256" key="1">
    <source>
        <dbReference type="SAM" id="MobiDB-lite"/>
    </source>
</evidence>
<feature type="compositionally biased region" description="Low complexity" evidence="1">
    <location>
        <begin position="278"/>
        <end position="291"/>
    </location>
</feature>
<gene>
    <name evidence="4" type="ORF">Psi02_19350</name>
</gene>
<feature type="compositionally biased region" description="Low complexity" evidence="1">
    <location>
        <begin position="232"/>
        <end position="254"/>
    </location>
</feature>
<feature type="signal peptide" evidence="3">
    <location>
        <begin position="1"/>
        <end position="31"/>
    </location>
</feature>
<feature type="region of interest" description="Disordered" evidence="1">
    <location>
        <begin position="232"/>
        <end position="307"/>
    </location>
</feature>
<feature type="compositionally biased region" description="Polar residues" evidence="1">
    <location>
        <begin position="255"/>
        <end position="273"/>
    </location>
</feature>
<protein>
    <recommendedName>
        <fullName evidence="6">Fibronectin type-III domain-containing protein</fullName>
    </recommendedName>
</protein>
<keyword evidence="5" id="KW-1185">Reference proteome</keyword>